<feature type="domain" description="Contractile injection system tube protein N-terminal" evidence="1">
    <location>
        <begin position="11"/>
        <end position="147"/>
    </location>
</feature>
<evidence type="ECO:0000313" key="2">
    <source>
        <dbReference type="EMBL" id="KGA21506.1"/>
    </source>
</evidence>
<evidence type="ECO:0000259" key="1">
    <source>
        <dbReference type="Pfam" id="PF19266"/>
    </source>
</evidence>
<name>A0A094R3N8_9ZZZZ</name>
<sequence>MSIQKAYLMSETKTKIPFMFNPSDLEFSKSTDWKSNNSPGSNAPQLTFDSGKSVEFKLTAIFDSTETGKSITDITDKLYKLTITDKKVKGTKEDRNIKRPPWVQFHWGKLRSFKAVITSFNLKYTYFTSKGVPLRAEVSMSFRQFMDEGVTPPQNPTSGTPNPGQVRRLEAGQYLDTVADELYGDPGQWRAIAHANGIDDPLALDPGRVLMIPELEG</sequence>
<organism evidence="2">
    <name type="scientific">freshwater metagenome</name>
    <dbReference type="NCBI Taxonomy" id="449393"/>
    <lineage>
        <taxon>unclassified sequences</taxon>
        <taxon>metagenomes</taxon>
        <taxon>ecological metagenomes</taxon>
    </lineage>
</organism>
<dbReference type="EMBL" id="JNSL01000005">
    <property type="protein sequence ID" value="KGA21506.1"/>
    <property type="molecule type" value="Genomic_DNA"/>
</dbReference>
<dbReference type="AlphaFoldDB" id="A0A094R3N8"/>
<dbReference type="Pfam" id="PF19266">
    <property type="entry name" value="CIS_tube"/>
    <property type="match status" value="1"/>
</dbReference>
<protein>
    <recommendedName>
        <fullName evidence="1">Contractile injection system tube protein N-terminal domain-containing protein</fullName>
    </recommendedName>
</protein>
<proteinExistence type="predicted"/>
<comment type="caution">
    <text evidence="2">The sequence shown here is derived from an EMBL/GenBank/DDBJ whole genome shotgun (WGS) entry which is preliminary data.</text>
</comment>
<reference evidence="2" key="1">
    <citation type="submission" date="2014-06" db="EMBL/GenBank/DDBJ databases">
        <title>Key roles for freshwater Actinobacteria revealed by deep metagenomic sequencing.</title>
        <authorList>
            <person name="Ghai R."/>
            <person name="Mizuno C.M."/>
            <person name="Picazo A."/>
            <person name="Camacho A."/>
            <person name="Rodriguez-Valera F."/>
        </authorList>
    </citation>
    <scope>NUCLEOTIDE SEQUENCE</scope>
</reference>
<accession>A0A094R3N8</accession>
<dbReference type="InterPro" id="IPR045361">
    <property type="entry name" value="CIS_tube_prot_N"/>
</dbReference>
<gene>
    <name evidence="2" type="ORF">GM51_1670</name>
</gene>